<dbReference type="Pfam" id="PF04170">
    <property type="entry name" value="NlpE"/>
    <property type="match status" value="1"/>
</dbReference>
<reference evidence="1 2" key="2">
    <citation type="submission" date="2018-12" db="EMBL/GenBank/DDBJ databases">
        <title>Molecular Epidemiology of Emerging Carbapenem-Resistance in Acinetobacter nosocomialis and Acinetobacter pittii in Taiwan, 2010-2014.</title>
        <authorList>
            <person name="Huang W.-C."/>
            <person name="Wang H.-Y."/>
            <person name="Lai J.-F."/>
            <person name="Lauderdale T.-L."/>
            <person name="Sytwu H.-K."/>
        </authorList>
    </citation>
    <scope>NUCLEOTIDE SEQUENCE [LARGE SCALE GENOMIC DNA]</scope>
    <source>
        <strain evidence="1 2">2014S06-099</strain>
    </source>
</reference>
<gene>
    <name evidence="1" type="ORF">DKE52_015060</name>
</gene>
<name>A0A3G6YLX0_ACIPI</name>
<dbReference type="AlphaFoldDB" id="A0A3G6YLX0"/>
<accession>A0A3G6YLX0</accession>
<dbReference type="InterPro" id="IPR007298">
    <property type="entry name" value="Cu-R_lipoprotein_NlpE"/>
</dbReference>
<protein>
    <submittedName>
        <fullName evidence="1">Copper resistance protein NlpE</fullName>
    </submittedName>
</protein>
<evidence type="ECO:0000313" key="2">
    <source>
        <dbReference type="Proteomes" id="UP000254410"/>
    </source>
</evidence>
<dbReference type="Gene3D" id="2.40.128.640">
    <property type="match status" value="1"/>
</dbReference>
<dbReference type="EMBL" id="CP033540">
    <property type="protein sequence ID" value="AZC01433.1"/>
    <property type="molecule type" value="Genomic_DNA"/>
</dbReference>
<evidence type="ECO:0000313" key="1">
    <source>
        <dbReference type="EMBL" id="AZC01433.1"/>
    </source>
</evidence>
<sequence>MFRGLDHHEKTLLSVALLSILLAACSKNENKADTTTQASAPAQTTEANNNAVDTAHTAENSLDWDGTYKGTLPCADCEGIKTELELKDDKTYELTETYLGKGDTNPFETHGTFTFDKDNTSIITLDDKGQNRKFFIGENTATALDMEGKKVEGSLAEHYVLKK</sequence>
<dbReference type="PROSITE" id="PS51257">
    <property type="entry name" value="PROKAR_LIPOPROTEIN"/>
    <property type="match status" value="1"/>
</dbReference>
<proteinExistence type="predicted"/>
<reference evidence="1 2" key="1">
    <citation type="submission" date="2018-11" db="EMBL/GenBank/DDBJ databases">
        <authorList>
            <person name="Kuo S.-C."/>
            <person name="Chen F.-J."/>
            <person name="Liao Y.-C."/>
        </authorList>
    </citation>
    <scope>NUCLEOTIDE SEQUENCE [LARGE SCALE GENOMIC DNA]</scope>
    <source>
        <strain evidence="1 2">2014S06-099</strain>
    </source>
</reference>
<dbReference type="Proteomes" id="UP000254410">
    <property type="component" value="Chromosome"/>
</dbReference>
<organism evidence="1 2">
    <name type="scientific">Acinetobacter pittii</name>
    <name type="common">Acinetobacter genomosp. 3</name>
    <dbReference type="NCBI Taxonomy" id="48296"/>
    <lineage>
        <taxon>Bacteria</taxon>
        <taxon>Pseudomonadati</taxon>
        <taxon>Pseudomonadota</taxon>
        <taxon>Gammaproteobacteria</taxon>
        <taxon>Moraxellales</taxon>
        <taxon>Moraxellaceae</taxon>
        <taxon>Acinetobacter</taxon>
        <taxon>Acinetobacter calcoaceticus/baumannii complex</taxon>
    </lineage>
</organism>